<accession>A0A1A9MCR8</accession>
<keyword evidence="4" id="KW-1185">Reference proteome</keyword>
<dbReference type="RefSeq" id="WP_064508607.1">
    <property type="nucleotide sequence ID" value="NZ_JAYFSN010000004.1"/>
</dbReference>
<evidence type="ECO:0000313" key="1">
    <source>
        <dbReference type="EMBL" id="MEA5122495.1"/>
    </source>
</evidence>
<dbReference type="EMBL" id="LXNG01000012">
    <property type="protein sequence ID" value="OAG67988.1"/>
    <property type="molecule type" value="Genomic_DNA"/>
</dbReference>
<dbReference type="Proteomes" id="UP000077659">
    <property type="component" value="Unassembled WGS sequence"/>
</dbReference>
<evidence type="ECO:0000313" key="4">
    <source>
        <dbReference type="Proteomes" id="UP001303614"/>
    </source>
</evidence>
<dbReference type="SUPFAM" id="SSF52058">
    <property type="entry name" value="L domain-like"/>
    <property type="match status" value="1"/>
</dbReference>
<evidence type="ECO:0000313" key="2">
    <source>
        <dbReference type="EMBL" id="OAG67988.1"/>
    </source>
</evidence>
<reference evidence="2 3" key="1">
    <citation type="submission" date="2016-05" db="EMBL/GenBank/DDBJ databases">
        <title>Pathogenic, phenotypic and molecular characterisation of Xanthomonas nasturtii sp. nov. and Xanthomonas floridensis sp. nov., new species of Xanthomonas associated with watercress production in Florida.</title>
        <authorList>
            <person name="Vicente J.G."/>
            <person name="Rothwell S."/>
            <person name="Holub E.B."/>
            <person name="Studholme D.J."/>
        </authorList>
    </citation>
    <scope>NUCLEOTIDE SEQUENCE [LARGE SCALE GENOMIC DNA]</scope>
    <source>
        <strain evidence="2 3">WHRI 8848</strain>
    </source>
</reference>
<protein>
    <recommendedName>
        <fullName evidence="5">Leucine-rich repeat domain-containing protein</fullName>
    </recommendedName>
</protein>
<dbReference type="InterPro" id="IPR032675">
    <property type="entry name" value="LRR_dom_sf"/>
</dbReference>
<dbReference type="OrthoDB" id="5993890at2"/>
<gene>
    <name evidence="2" type="ORF">A7D17_02120</name>
    <name evidence="1" type="ORF">VB146_01165</name>
</gene>
<proteinExistence type="predicted"/>
<dbReference type="Proteomes" id="UP001303614">
    <property type="component" value="Unassembled WGS sequence"/>
</dbReference>
<comment type="caution">
    <text evidence="2">The sequence shown here is derived from an EMBL/GenBank/DDBJ whole genome shotgun (WGS) entry which is preliminary data.</text>
</comment>
<evidence type="ECO:0008006" key="5">
    <source>
        <dbReference type="Google" id="ProtNLM"/>
    </source>
</evidence>
<dbReference type="Gene3D" id="3.80.10.10">
    <property type="entry name" value="Ribonuclease Inhibitor"/>
    <property type="match status" value="1"/>
</dbReference>
<dbReference type="STRING" id="1843580.A7D17_02120"/>
<dbReference type="AlphaFoldDB" id="A0A1A9MCR8"/>
<evidence type="ECO:0000313" key="3">
    <source>
        <dbReference type="Proteomes" id="UP000077659"/>
    </source>
</evidence>
<reference evidence="1 4" key="2">
    <citation type="submission" date="2023-12" db="EMBL/GenBank/DDBJ databases">
        <title>Genome sequencing of Xanthomonas floridensis.</title>
        <authorList>
            <person name="Greer S."/>
            <person name="Harrison J."/>
            <person name="Grant M."/>
            <person name="Vicente J."/>
            <person name="Studholme D."/>
        </authorList>
    </citation>
    <scope>NUCLEOTIDE SEQUENCE [LARGE SCALE GENOMIC DNA]</scope>
    <source>
        <strain evidence="1 4">WHRI 8848</strain>
    </source>
</reference>
<name>A0A1A9MCR8_9XANT</name>
<dbReference type="EMBL" id="JAYFSO010000001">
    <property type="protein sequence ID" value="MEA5122495.1"/>
    <property type="molecule type" value="Genomic_DNA"/>
</dbReference>
<organism evidence="2 3">
    <name type="scientific">Xanthomonas floridensis</name>
    <dbReference type="NCBI Taxonomy" id="1843580"/>
    <lineage>
        <taxon>Bacteria</taxon>
        <taxon>Pseudomonadati</taxon>
        <taxon>Pseudomonadota</taxon>
        <taxon>Gammaproteobacteria</taxon>
        <taxon>Lysobacterales</taxon>
        <taxon>Lysobacteraceae</taxon>
        <taxon>Xanthomonas</taxon>
    </lineage>
</organism>
<sequence>MTETLFEADERTMENLMEGPWASIEGKTHGLSRRTALFNKSGFEKYSHLIDAYGCDGFAIAPEDVVQGELKAHFSPDFSKIKKRDAIVEIGILGNSVFAEDFDYDVFKGFSNVKGLTTQNVSFGPLLPTLFPKLETWQSLDWNSNKLHSLNGGWTKLVRLSVQGFSGSLDVFDGRPIRKLFLISSTIKKIDEIARCTSLEVLQFVACRLAGDVSSLSRLAQLRALRFEGKNKLQGWESLHSETLRNFWATDLPCRFRPEQFPHVEHYVINTYRNKDPFRMVVGDPDEIEEAFASIFTE</sequence>